<reference evidence="8 9" key="1">
    <citation type="journal article" date="2018" name="Nat. Ecol. Evol.">
        <title>Shark genomes provide insights into elasmobranch evolution and the origin of vertebrates.</title>
        <authorList>
            <person name="Hara Y"/>
            <person name="Yamaguchi K"/>
            <person name="Onimaru K"/>
            <person name="Kadota M"/>
            <person name="Koyanagi M"/>
            <person name="Keeley SD"/>
            <person name="Tatsumi K"/>
            <person name="Tanaka K"/>
            <person name="Motone F"/>
            <person name="Kageyama Y"/>
            <person name="Nozu R"/>
            <person name="Adachi N"/>
            <person name="Nishimura O"/>
            <person name="Nakagawa R"/>
            <person name="Tanegashima C"/>
            <person name="Kiyatake I"/>
            <person name="Matsumoto R"/>
            <person name="Murakumo K"/>
            <person name="Nishida K"/>
            <person name="Terakita A"/>
            <person name="Kuratani S"/>
            <person name="Sato K"/>
            <person name="Hyodo S Kuraku.S."/>
        </authorList>
    </citation>
    <scope>NUCLEOTIDE SEQUENCE [LARGE SCALE GENOMIC DNA]</scope>
</reference>
<evidence type="ECO:0000313" key="9">
    <source>
        <dbReference type="Proteomes" id="UP000287033"/>
    </source>
</evidence>
<feature type="domain" description="Sushi" evidence="7">
    <location>
        <begin position="1"/>
        <end position="57"/>
    </location>
</feature>
<evidence type="ECO:0000256" key="6">
    <source>
        <dbReference type="PROSITE-ProRule" id="PRU00302"/>
    </source>
</evidence>
<dbReference type="Pfam" id="PF00084">
    <property type="entry name" value="Sushi"/>
    <property type="match status" value="1"/>
</dbReference>
<dbReference type="PANTHER" id="PTHR46393:SF7">
    <property type="entry name" value="COMPLEMENT C2"/>
    <property type="match status" value="1"/>
</dbReference>
<dbReference type="OrthoDB" id="6480633at2759"/>
<evidence type="ECO:0000256" key="1">
    <source>
        <dbReference type="ARBA" id="ARBA00022659"/>
    </source>
</evidence>
<evidence type="ECO:0000256" key="4">
    <source>
        <dbReference type="ARBA" id="ARBA00023157"/>
    </source>
</evidence>
<evidence type="ECO:0000313" key="8">
    <source>
        <dbReference type="EMBL" id="GCC42404.1"/>
    </source>
</evidence>
<dbReference type="PANTHER" id="PTHR46393">
    <property type="entry name" value="SUSHI DOMAIN-CONTAINING PROTEIN"/>
    <property type="match status" value="1"/>
</dbReference>
<accession>A0A401TIB4</accession>
<keyword evidence="5" id="KW-0325">Glycoprotein</keyword>
<sequence>INCGNPGEIPNGYYVASNDTVGNKVTFYCDIGYKMVGRDYRQCTAEGWVGDVPSCERRFDFPVL</sequence>
<dbReference type="PROSITE" id="PS50923">
    <property type="entry name" value="SUSHI"/>
    <property type="match status" value="1"/>
</dbReference>
<keyword evidence="2" id="KW-0732">Signal</keyword>
<dbReference type="CDD" id="cd00033">
    <property type="entry name" value="CCP"/>
    <property type="match status" value="1"/>
</dbReference>
<dbReference type="InterPro" id="IPR035976">
    <property type="entry name" value="Sushi/SCR/CCP_sf"/>
</dbReference>
<keyword evidence="9" id="KW-1185">Reference proteome</keyword>
<comment type="caution">
    <text evidence="6">Lacks conserved residue(s) required for the propagation of feature annotation.</text>
</comment>
<protein>
    <recommendedName>
        <fullName evidence="7">Sushi domain-containing protein</fullName>
    </recommendedName>
</protein>
<comment type="caution">
    <text evidence="8">The sequence shown here is derived from an EMBL/GenBank/DDBJ whole genome shotgun (WGS) entry which is preliminary data.</text>
</comment>
<organism evidence="8 9">
    <name type="scientific">Chiloscyllium punctatum</name>
    <name type="common">Brownbanded bambooshark</name>
    <name type="synonym">Hemiscyllium punctatum</name>
    <dbReference type="NCBI Taxonomy" id="137246"/>
    <lineage>
        <taxon>Eukaryota</taxon>
        <taxon>Metazoa</taxon>
        <taxon>Chordata</taxon>
        <taxon>Craniata</taxon>
        <taxon>Vertebrata</taxon>
        <taxon>Chondrichthyes</taxon>
        <taxon>Elasmobranchii</taxon>
        <taxon>Galeomorphii</taxon>
        <taxon>Galeoidea</taxon>
        <taxon>Orectolobiformes</taxon>
        <taxon>Hemiscylliidae</taxon>
        <taxon>Chiloscyllium</taxon>
    </lineage>
</organism>
<gene>
    <name evidence="8" type="ORF">chiPu_0026290</name>
</gene>
<keyword evidence="4" id="KW-1015">Disulfide bond</keyword>
<proteinExistence type="predicted"/>
<keyword evidence="1 6" id="KW-0768">Sushi</keyword>
<dbReference type="EMBL" id="BEZZ01076177">
    <property type="protein sequence ID" value="GCC42404.1"/>
    <property type="molecule type" value="Genomic_DNA"/>
</dbReference>
<evidence type="ECO:0000259" key="7">
    <source>
        <dbReference type="PROSITE" id="PS50923"/>
    </source>
</evidence>
<evidence type="ECO:0000256" key="2">
    <source>
        <dbReference type="ARBA" id="ARBA00022729"/>
    </source>
</evidence>
<dbReference type="Proteomes" id="UP000287033">
    <property type="component" value="Unassembled WGS sequence"/>
</dbReference>
<dbReference type="Gene3D" id="2.10.70.10">
    <property type="entry name" value="Complement Module, domain 1"/>
    <property type="match status" value="1"/>
</dbReference>
<dbReference type="AlphaFoldDB" id="A0A401TIB4"/>
<evidence type="ECO:0000256" key="3">
    <source>
        <dbReference type="ARBA" id="ARBA00022737"/>
    </source>
</evidence>
<dbReference type="SMART" id="SM00032">
    <property type="entry name" value="CCP"/>
    <property type="match status" value="1"/>
</dbReference>
<name>A0A401TIB4_CHIPU</name>
<dbReference type="SUPFAM" id="SSF57535">
    <property type="entry name" value="Complement control module/SCR domain"/>
    <property type="match status" value="1"/>
</dbReference>
<keyword evidence="3" id="KW-0677">Repeat</keyword>
<dbReference type="InterPro" id="IPR000436">
    <property type="entry name" value="Sushi_SCR_CCP_dom"/>
</dbReference>
<evidence type="ECO:0000256" key="5">
    <source>
        <dbReference type="ARBA" id="ARBA00023180"/>
    </source>
</evidence>
<feature type="non-terminal residue" evidence="8">
    <location>
        <position position="1"/>
    </location>
</feature>